<proteinExistence type="predicted"/>
<dbReference type="Proteomes" id="UP000297700">
    <property type="component" value="Unassembled WGS sequence"/>
</dbReference>
<reference evidence="2 3" key="1">
    <citation type="submission" date="2019-03" db="EMBL/GenBank/DDBJ databases">
        <title>Bradyrhizobium strains diversity.</title>
        <authorList>
            <person name="Urquiaga M.C.O."/>
            <person name="Hungria M."/>
            <person name="Delamuta J.R.M."/>
            <person name="Klepa M.S."/>
        </authorList>
    </citation>
    <scope>NUCLEOTIDE SEQUENCE [LARGE SCALE GENOMIC DNA]</scope>
    <source>
        <strain evidence="2 3">CNPSo 3426</strain>
    </source>
</reference>
<sequence>MIVDEHLDLSPSIRDRLSEPSTKAAERPTELPAMGFARLDPSYAPFVRRRFCRRERNGSFPAMARPWRPHVGKLVPSGEIVLRPPAPKTR</sequence>
<comment type="caution">
    <text evidence="2">The sequence shown here is derived from an EMBL/GenBank/DDBJ whole genome shotgun (WGS) entry which is preliminary data.</text>
</comment>
<name>A0A4Y9NUW3_9BRAD</name>
<evidence type="ECO:0000313" key="2">
    <source>
        <dbReference type="EMBL" id="TFV70463.1"/>
    </source>
</evidence>
<protein>
    <submittedName>
        <fullName evidence="2">Uncharacterized protein</fullName>
    </submittedName>
</protein>
<feature type="region of interest" description="Disordered" evidence="1">
    <location>
        <begin position="1"/>
        <end position="28"/>
    </location>
</feature>
<evidence type="ECO:0000256" key="1">
    <source>
        <dbReference type="SAM" id="MobiDB-lite"/>
    </source>
</evidence>
<organism evidence="2 3">
    <name type="scientific">Bradyrhizobium frederickii</name>
    <dbReference type="NCBI Taxonomy" id="2560054"/>
    <lineage>
        <taxon>Bacteria</taxon>
        <taxon>Pseudomonadati</taxon>
        <taxon>Pseudomonadota</taxon>
        <taxon>Alphaproteobacteria</taxon>
        <taxon>Hyphomicrobiales</taxon>
        <taxon>Nitrobacteraceae</taxon>
        <taxon>Bradyrhizobium</taxon>
    </lineage>
</organism>
<gene>
    <name evidence="2" type="ORF">E4K64_30200</name>
</gene>
<dbReference type="RefSeq" id="WP_135166730.1">
    <property type="nucleotide sequence ID" value="NZ_SPQS01000021.1"/>
</dbReference>
<evidence type="ECO:0000313" key="3">
    <source>
        <dbReference type="Proteomes" id="UP000297700"/>
    </source>
</evidence>
<dbReference type="EMBL" id="SPQS01000021">
    <property type="protein sequence ID" value="TFV70463.1"/>
    <property type="molecule type" value="Genomic_DNA"/>
</dbReference>
<dbReference type="AlphaFoldDB" id="A0A4Y9NUW3"/>
<accession>A0A4Y9NUW3</accession>